<dbReference type="InterPro" id="IPR008979">
    <property type="entry name" value="Galactose-bd-like_sf"/>
</dbReference>
<dbReference type="PANTHER" id="PTHR12125">
    <property type="entry name" value="F-BOX ONLY PROTEIN 6-LIKE PROTEIN"/>
    <property type="match status" value="1"/>
</dbReference>
<dbReference type="PANTHER" id="PTHR12125:SF5">
    <property type="entry name" value="F-BOX DOMAIN-CONTAINING PROTEIN"/>
    <property type="match status" value="1"/>
</dbReference>
<organism evidence="2 3">
    <name type="scientific">Trichomalopsis sarcophagae</name>
    <dbReference type="NCBI Taxonomy" id="543379"/>
    <lineage>
        <taxon>Eukaryota</taxon>
        <taxon>Metazoa</taxon>
        <taxon>Ecdysozoa</taxon>
        <taxon>Arthropoda</taxon>
        <taxon>Hexapoda</taxon>
        <taxon>Insecta</taxon>
        <taxon>Pterygota</taxon>
        <taxon>Neoptera</taxon>
        <taxon>Endopterygota</taxon>
        <taxon>Hymenoptera</taxon>
        <taxon>Apocrita</taxon>
        <taxon>Proctotrupomorpha</taxon>
        <taxon>Chalcidoidea</taxon>
        <taxon>Pteromalidae</taxon>
        <taxon>Pteromalinae</taxon>
        <taxon>Trichomalopsis</taxon>
    </lineage>
</organism>
<dbReference type="OrthoDB" id="1107553at2759"/>
<dbReference type="Gene3D" id="2.60.120.260">
    <property type="entry name" value="Galactose-binding domain-like"/>
    <property type="match status" value="1"/>
</dbReference>
<dbReference type="InterPro" id="IPR007397">
    <property type="entry name" value="F-box-assoc_dom"/>
</dbReference>
<dbReference type="SMART" id="SM00256">
    <property type="entry name" value="FBOX"/>
    <property type="match status" value="1"/>
</dbReference>
<dbReference type="STRING" id="543379.A0A232FGD1"/>
<dbReference type="GO" id="GO:0005737">
    <property type="term" value="C:cytoplasm"/>
    <property type="evidence" value="ECO:0007669"/>
    <property type="project" value="TreeGrafter"/>
</dbReference>
<dbReference type="Gene3D" id="1.20.1280.50">
    <property type="match status" value="1"/>
</dbReference>
<dbReference type="GO" id="GO:0031146">
    <property type="term" value="P:SCF-dependent proteasomal ubiquitin-dependent protein catabolic process"/>
    <property type="evidence" value="ECO:0007669"/>
    <property type="project" value="TreeGrafter"/>
</dbReference>
<dbReference type="PROSITE" id="PS50181">
    <property type="entry name" value="FBOX"/>
    <property type="match status" value="1"/>
</dbReference>
<dbReference type="GO" id="GO:0036503">
    <property type="term" value="P:ERAD pathway"/>
    <property type="evidence" value="ECO:0007669"/>
    <property type="project" value="TreeGrafter"/>
</dbReference>
<dbReference type="EMBL" id="NNAY01000286">
    <property type="protein sequence ID" value="OXU29489.1"/>
    <property type="molecule type" value="Genomic_DNA"/>
</dbReference>
<protein>
    <recommendedName>
        <fullName evidence="1">F-box domain-containing protein</fullName>
    </recommendedName>
</protein>
<dbReference type="Proteomes" id="UP000215335">
    <property type="component" value="Unassembled WGS sequence"/>
</dbReference>
<gene>
    <name evidence="2" type="ORF">TSAR_012947</name>
</gene>
<dbReference type="GO" id="GO:0061630">
    <property type="term" value="F:ubiquitin protein ligase activity"/>
    <property type="evidence" value="ECO:0007669"/>
    <property type="project" value="TreeGrafter"/>
</dbReference>
<dbReference type="Pfam" id="PF12937">
    <property type="entry name" value="F-box-like"/>
    <property type="match status" value="1"/>
</dbReference>
<accession>A0A232FGD1</accession>
<dbReference type="AlphaFoldDB" id="A0A232FGD1"/>
<dbReference type="SUPFAM" id="SSF81383">
    <property type="entry name" value="F-box domain"/>
    <property type="match status" value="1"/>
</dbReference>
<name>A0A232FGD1_9HYME</name>
<evidence type="ECO:0000313" key="2">
    <source>
        <dbReference type="EMBL" id="OXU29489.1"/>
    </source>
</evidence>
<dbReference type="Pfam" id="PF04300">
    <property type="entry name" value="FBA"/>
    <property type="match status" value="1"/>
</dbReference>
<evidence type="ECO:0000313" key="3">
    <source>
        <dbReference type="Proteomes" id="UP000215335"/>
    </source>
</evidence>
<dbReference type="InterPro" id="IPR001810">
    <property type="entry name" value="F-box_dom"/>
</dbReference>
<proteinExistence type="predicted"/>
<dbReference type="InterPro" id="IPR039752">
    <property type="entry name" value="F-box_only"/>
</dbReference>
<comment type="caution">
    <text evidence="2">The sequence shown here is derived from an EMBL/GenBank/DDBJ whole genome shotgun (WGS) entry which is preliminary data.</text>
</comment>
<dbReference type="GO" id="GO:0019005">
    <property type="term" value="C:SCF ubiquitin ligase complex"/>
    <property type="evidence" value="ECO:0007669"/>
    <property type="project" value="TreeGrafter"/>
</dbReference>
<reference evidence="2 3" key="1">
    <citation type="journal article" date="2017" name="Curr. Biol.">
        <title>The Evolution of Venom by Co-option of Single-Copy Genes.</title>
        <authorList>
            <person name="Martinson E.O."/>
            <person name="Mrinalini"/>
            <person name="Kelkar Y.D."/>
            <person name="Chang C.H."/>
            <person name="Werren J.H."/>
        </authorList>
    </citation>
    <scope>NUCLEOTIDE SEQUENCE [LARGE SCALE GENOMIC DNA]</scope>
    <source>
        <strain evidence="2 3">Alberta</strain>
        <tissue evidence="2">Whole body</tissue>
    </source>
</reference>
<keyword evidence="3" id="KW-1185">Reference proteome</keyword>
<dbReference type="SUPFAM" id="SSF49785">
    <property type="entry name" value="Galactose-binding domain-like"/>
    <property type="match status" value="1"/>
</dbReference>
<dbReference type="SMART" id="SM01198">
    <property type="entry name" value="FBA"/>
    <property type="match status" value="1"/>
</dbReference>
<feature type="domain" description="F-box" evidence="1">
    <location>
        <begin position="96"/>
        <end position="141"/>
    </location>
</feature>
<evidence type="ECO:0000259" key="1">
    <source>
        <dbReference type="PROSITE" id="PS50181"/>
    </source>
</evidence>
<dbReference type="GO" id="GO:0006516">
    <property type="term" value="P:glycoprotein catabolic process"/>
    <property type="evidence" value="ECO:0007669"/>
    <property type="project" value="TreeGrafter"/>
</dbReference>
<sequence>MLSGSTAMKGKHGVIILRFGRAGVRMGALVLDLWVYHLKQLCINEYLIFNKLNLLVQAYQQEVIFTTYRMEIEKKIGNILLREPTTSENDDINGFVIQGHYIPYELLSKIFCFLNPKELIVCHLVCKKWNELIKEYVWRKKAEIISGQSFYFKEEINWLSYYLLCEKKPFNRNLLLSDKVDMKCHQAHRTIEFDINENPPCFNITSFPEDLVVDGKIWCTISPEYTKYLPSEREYHIDLLKEGFTENILDDVQPIIKVNVWYCCEEHRSTDVLRTKFTCAFELWGTKLDDGCVKEYIMHDSRVEKTFEYRNEEGRWFQHTAEFKNYGKGLRKITYWLNGYYYAISAGASVKLCLPDLLTSSN</sequence>
<dbReference type="InterPro" id="IPR036047">
    <property type="entry name" value="F-box-like_dom_sf"/>
</dbReference>